<feature type="coiled-coil region" evidence="4">
    <location>
        <begin position="62"/>
        <end position="97"/>
    </location>
</feature>
<keyword evidence="2 3" id="KW-0479">Metal-binding</keyword>
<dbReference type="PANTHER" id="PTHR37302">
    <property type="entry name" value="SLR1116 PROTEIN"/>
    <property type="match status" value="1"/>
</dbReference>
<name>A0AAP7N924_BACAM</name>
<dbReference type="AlphaFoldDB" id="A0AAP7N924"/>
<dbReference type="Proteomes" id="UP000180036">
    <property type="component" value="Unassembled WGS sequence"/>
</dbReference>
<feature type="binding site" evidence="3">
    <location>
        <position position="48"/>
    </location>
    <ligand>
        <name>a divalent metal cation</name>
        <dbReference type="ChEBI" id="CHEBI:60240"/>
    </ligand>
</feature>
<evidence type="ECO:0000256" key="2">
    <source>
        <dbReference type="ARBA" id="ARBA00022723"/>
    </source>
</evidence>
<dbReference type="InterPro" id="IPR034660">
    <property type="entry name" value="DinB/YfiT-like"/>
</dbReference>
<accession>A0AAP7N924</accession>
<reference evidence="5 6" key="1">
    <citation type="submission" date="2016-10" db="EMBL/GenBank/DDBJ databases">
        <authorList>
            <person name="Marach S."/>
            <person name="Prathuangwong S."/>
            <person name="Takikawa Y."/>
            <person name="Dohra H."/>
        </authorList>
    </citation>
    <scope>NUCLEOTIDE SEQUENCE [LARGE SCALE GENOMIC DNA]</scope>
    <source>
        <strain evidence="5 6">K2</strain>
    </source>
</reference>
<dbReference type="Pfam" id="PF05163">
    <property type="entry name" value="DinB"/>
    <property type="match status" value="1"/>
</dbReference>
<evidence type="ECO:0000313" key="6">
    <source>
        <dbReference type="Proteomes" id="UP000180036"/>
    </source>
</evidence>
<proteinExistence type="inferred from homology"/>
<organism evidence="5 6">
    <name type="scientific">Bacillus amyloliquefaciens</name>
    <name type="common">Bacillus velezensis</name>
    <dbReference type="NCBI Taxonomy" id="1390"/>
    <lineage>
        <taxon>Bacteria</taxon>
        <taxon>Bacillati</taxon>
        <taxon>Bacillota</taxon>
        <taxon>Bacilli</taxon>
        <taxon>Bacillales</taxon>
        <taxon>Bacillaceae</taxon>
        <taxon>Bacillus</taxon>
        <taxon>Bacillus amyloliquefaciens group</taxon>
    </lineage>
</organism>
<evidence type="ECO:0000256" key="4">
    <source>
        <dbReference type="SAM" id="Coils"/>
    </source>
</evidence>
<feature type="binding site" evidence="3">
    <location>
        <position position="136"/>
    </location>
    <ligand>
        <name>a divalent metal cation</name>
        <dbReference type="ChEBI" id="CHEBI:60240"/>
    </ligand>
</feature>
<dbReference type="RefSeq" id="WP_071347264.1">
    <property type="nucleotide sequence ID" value="NZ_MOEA01000002.1"/>
</dbReference>
<protein>
    <submittedName>
        <fullName evidence="5">Damage-inducible protein DinB</fullName>
    </submittedName>
</protein>
<dbReference type="Gene3D" id="1.20.120.450">
    <property type="entry name" value="dinb family like domain"/>
    <property type="match status" value="1"/>
</dbReference>
<comment type="similarity">
    <text evidence="1">Belongs to the DinB family.</text>
</comment>
<evidence type="ECO:0000256" key="3">
    <source>
        <dbReference type="PIRSR" id="PIRSR607837-1"/>
    </source>
</evidence>
<comment type="caution">
    <text evidence="5">The sequence shown here is derived from an EMBL/GenBank/DDBJ whole genome shotgun (WGS) entry which is preliminary data.</text>
</comment>
<gene>
    <name evidence="5" type="ORF">BKP66_05705</name>
</gene>
<dbReference type="GO" id="GO:0046872">
    <property type="term" value="F:metal ion binding"/>
    <property type="evidence" value="ECO:0007669"/>
    <property type="project" value="UniProtKB-KW"/>
</dbReference>
<dbReference type="EMBL" id="MOEA01000002">
    <property type="protein sequence ID" value="OIK21072.1"/>
    <property type="molecule type" value="Genomic_DNA"/>
</dbReference>
<keyword evidence="4" id="KW-0175">Coiled coil</keyword>
<dbReference type="SUPFAM" id="SSF109854">
    <property type="entry name" value="DinB/YfiT-like putative metalloenzymes"/>
    <property type="match status" value="1"/>
</dbReference>
<dbReference type="PANTHER" id="PTHR37302:SF1">
    <property type="entry name" value="PROTEIN DINB"/>
    <property type="match status" value="1"/>
</dbReference>
<dbReference type="InterPro" id="IPR007837">
    <property type="entry name" value="DinB"/>
</dbReference>
<evidence type="ECO:0000313" key="5">
    <source>
        <dbReference type="EMBL" id="OIK21072.1"/>
    </source>
</evidence>
<evidence type="ECO:0000256" key="1">
    <source>
        <dbReference type="ARBA" id="ARBA00008635"/>
    </source>
</evidence>
<feature type="binding site" evidence="3">
    <location>
        <position position="140"/>
    </location>
    <ligand>
        <name>a divalent metal cation</name>
        <dbReference type="ChEBI" id="CHEBI:60240"/>
    </ligand>
</feature>
<sequence length="170" mass="19832">MGHPVLQLYDYHLWANQQIFTRLKELPEDVYRKEIQSVFPSIAGVLTHVYLSDKGWFDVFSGERLEDTLKSADQQKEEILSKEIEELEDMFLELSDRYQLFLQKEENISLPLEIEHPSGDIMKTTAADMVLHVVNHGTYHRGNITAMLRQMGYASVPTDYGMYLYINNKK</sequence>